<evidence type="ECO:0000256" key="6">
    <source>
        <dbReference type="ARBA" id="ARBA00005159"/>
    </source>
</evidence>
<keyword evidence="11 19" id="KW-0808">Transferase</keyword>
<evidence type="ECO:0000256" key="16">
    <source>
        <dbReference type="ARBA" id="ARBA00029570"/>
    </source>
</evidence>
<dbReference type="Gene3D" id="3.40.50.300">
    <property type="entry name" value="P-loop containing nucleotide triphosphate hydrolases"/>
    <property type="match status" value="1"/>
</dbReference>
<keyword evidence="19" id="KW-0548">Nucleotidyltransferase</keyword>
<keyword evidence="14" id="KW-0067">ATP-binding</keyword>
<evidence type="ECO:0000256" key="17">
    <source>
        <dbReference type="ARBA" id="ARBA00030571"/>
    </source>
</evidence>
<comment type="similarity">
    <text evidence="7">Belongs to the CobU/CobP family.</text>
</comment>
<evidence type="ECO:0000256" key="12">
    <source>
        <dbReference type="ARBA" id="ARBA00022741"/>
    </source>
</evidence>
<feature type="compositionally biased region" description="Polar residues" evidence="18">
    <location>
        <begin position="114"/>
        <end position="126"/>
    </location>
</feature>
<comment type="pathway">
    <text evidence="5">Cofactor biosynthesis; adenosylcobalamin biosynthesis; adenosylcobalamin from cob(II)yrinate a,c-diamide: step 6/7.</text>
</comment>
<evidence type="ECO:0000256" key="2">
    <source>
        <dbReference type="ARBA" id="ARBA00000711"/>
    </source>
</evidence>
<evidence type="ECO:0000256" key="14">
    <source>
        <dbReference type="ARBA" id="ARBA00022840"/>
    </source>
</evidence>
<evidence type="ECO:0000256" key="9">
    <source>
        <dbReference type="ARBA" id="ARBA00012523"/>
    </source>
</evidence>
<evidence type="ECO:0000256" key="3">
    <source>
        <dbReference type="ARBA" id="ARBA00001522"/>
    </source>
</evidence>
<dbReference type="PANTHER" id="PTHR34848">
    <property type="match status" value="1"/>
</dbReference>
<dbReference type="GO" id="GO:0008820">
    <property type="term" value="F:cobinamide phosphate guanylyltransferase activity"/>
    <property type="evidence" value="ECO:0007669"/>
    <property type="project" value="UniProtKB-EC"/>
</dbReference>
<dbReference type="PIRSF" id="PIRSF006135">
    <property type="entry name" value="CobU"/>
    <property type="match status" value="1"/>
</dbReference>
<dbReference type="PANTHER" id="PTHR34848:SF1">
    <property type="entry name" value="BIFUNCTIONAL ADENOSYLCOBALAMIN BIOSYNTHESIS PROTEIN COBU"/>
    <property type="match status" value="1"/>
</dbReference>
<feature type="region of interest" description="Disordered" evidence="18">
    <location>
        <begin position="108"/>
        <end position="129"/>
    </location>
</feature>
<evidence type="ECO:0000256" key="13">
    <source>
        <dbReference type="ARBA" id="ARBA00022777"/>
    </source>
</evidence>
<dbReference type="Pfam" id="PF02283">
    <property type="entry name" value="CobU"/>
    <property type="match status" value="1"/>
</dbReference>
<evidence type="ECO:0000256" key="15">
    <source>
        <dbReference type="ARBA" id="ARBA00023134"/>
    </source>
</evidence>
<dbReference type="InterPro" id="IPR003203">
    <property type="entry name" value="CobU/CobP"/>
</dbReference>
<protein>
    <recommendedName>
        <fullName evidence="16">Adenosylcobinamide kinase</fullName>
        <ecNumber evidence="8">2.7.1.156</ecNumber>
        <ecNumber evidence="9">2.7.7.62</ecNumber>
    </recommendedName>
    <alternativeName>
        <fullName evidence="17">Adenosylcobinamide-phosphate guanylyltransferase</fullName>
    </alternativeName>
</protein>
<dbReference type="EC" id="2.7.7.62" evidence="9"/>
<evidence type="ECO:0000256" key="11">
    <source>
        <dbReference type="ARBA" id="ARBA00022679"/>
    </source>
</evidence>
<evidence type="ECO:0000256" key="4">
    <source>
        <dbReference type="ARBA" id="ARBA00003889"/>
    </source>
</evidence>
<evidence type="ECO:0000313" key="20">
    <source>
        <dbReference type="Proteomes" id="UP001596047"/>
    </source>
</evidence>
<keyword evidence="12" id="KW-0547">Nucleotide-binding</keyword>
<keyword evidence="10" id="KW-0169">Cobalamin biosynthesis</keyword>
<dbReference type="EC" id="2.7.1.156" evidence="8"/>
<accession>A0ABW0VSG5</accession>
<name>A0ABW0VSG5_9BACL</name>
<dbReference type="CDD" id="cd00544">
    <property type="entry name" value="CobU"/>
    <property type="match status" value="1"/>
</dbReference>
<evidence type="ECO:0000256" key="5">
    <source>
        <dbReference type="ARBA" id="ARBA00004692"/>
    </source>
</evidence>
<organism evidence="19 20">
    <name type="scientific">Paenibacillus solisilvae</name>
    <dbReference type="NCBI Taxonomy" id="2486751"/>
    <lineage>
        <taxon>Bacteria</taxon>
        <taxon>Bacillati</taxon>
        <taxon>Bacillota</taxon>
        <taxon>Bacilli</taxon>
        <taxon>Bacillales</taxon>
        <taxon>Paenibacillaceae</taxon>
        <taxon>Paenibacillus</taxon>
    </lineage>
</organism>
<comment type="function">
    <text evidence="4">Catalyzes ATP-dependent phosphorylation of adenosylcobinamide and addition of GMP to adenosylcobinamide phosphate.</text>
</comment>
<dbReference type="Proteomes" id="UP001596047">
    <property type="component" value="Unassembled WGS sequence"/>
</dbReference>
<dbReference type="GO" id="GO:0043752">
    <property type="term" value="F:adenosylcobinamide kinase activity"/>
    <property type="evidence" value="ECO:0007669"/>
    <property type="project" value="UniProtKB-EC"/>
</dbReference>
<evidence type="ECO:0000256" key="8">
    <source>
        <dbReference type="ARBA" id="ARBA00012016"/>
    </source>
</evidence>
<proteinExistence type="inferred from homology"/>
<gene>
    <name evidence="19" type="primary">cobU</name>
    <name evidence="19" type="ORF">ACFPYJ_05115</name>
</gene>
<keyword evidence="20" id="KW-1185">Reference proteome</keyword>
<evidence type="ECO:0000256" key="7">
    <source>
        <dbReference type="ARBA" id="ARBA00007490"/>
    </source>
</evidence>
<dbReference type="InterPro" id="IPR027417">
    <property type="entry name" value="P-loop_NTPase"/>
</dbReference>
<dbReference type="NCBIfam" id="NF004469">
    <property type="entry name" value="PRK05800.1"/>
    <property type="match status" value="1"/>
</dbReference>
<evidence type="ECO:0000256" key="1">
    <source>
        <dbReference type="ARBA" id="ARBA00000312"/>
    </source>
</evidence>
<evidence type="ECO:0000256" key="18">
    <source>
        <dbReference type="SAM" id="MobiDB-lite"/>
    </source>
</evidence>
<comment type="catalytic activity">
    <reaction evidence="3">
        <text>adenosylcob(III)inamide + GTP = adenosylcob(III)inamide phosphate + GDP + H(+)</text>
        <dbReference type="Rhea" id="RHEA:15765"/>
        <dbReference type="ChEBI" id="CHEBI:2480"/>
        <dbReference type="ChEBI" id="CHEBI:15378"/>
        <dbReference type="ChEBI" id="CHEBI:37565"/>
        <dbReference type="ChEBI" id="CHEBI:58189"/>
        <dbReference type="ChEBI" id="CHEBI:58502"/>
        <dbReference type="EC" id="2.7.1.156"/>
    </reaction>
</comment>
<evidence type="ECO:0000256" key="10">
    <source>
        <dbReference type="ARBA" id="ARBA00022573"/>
    </source>
</evidence>
<dbReference type="RefSeq" id="WP_379186970.1">
    <property type="nucleotide sequence ID" value="NZ_JBHSOW010000016.1"/>
</dbReference>
<keyword evidence="13 19" id="KW-0418">Kinase</keyword>
<sequence length="210" mass="23477">MAIIITGGARSGKSDFAERYAMHLCSRGIYIATSQSWDEEMAERIKRHKQVRESAAFAWETIEEPYEIAAMLRKLEKEALNGEDRPAVLIDCLTLWLTNWMLKLDADHEHPSPDKTSGTGEDTPQNRVDESLPPVIEDFVQAVTEYSGTLLMVTNEVGSGIVPAYPLGRRFRDEAGRLNRRLAAVCEQAFLVVAGFPLDLKAHAFQLGEL</sequence>
<comment type="catalytic activity">
    <reaction evidence="1">
        <text>adenosylcob(III)inamide + ATP = adenosylcob(III)inamide phosphate + ADP + H(+)</text>
        <dbReference type="Rhea" id="RHEA:15769"/>
        <dbReference type="ChEBI" id="CHEBI:2480"/>
        <dbReference type="ChEBI" id="CHEBI:15378"/>
        <dbReference type="ChEBI" id="CHEBI:30616"/>
        <dbReference type="ChEBI" id="CHEBI:58502"/>
        <dbReference type="ChEBI" id="CHEBI:456216"/>
        <dbReference type="EC" id="2.7.1.156"/>
    </reaction>
</comment>
<comment type="caution">
    <text evidence="19">The sequence shown here is derived from an EMBL/GenBank/DDBJ whole genome shotgun (WGS) entry which is preliminary data.</text>
</comment>
<reference evidence="20" key="1">
    <citation type="journal article" date="2019" name="Int. J. Syst. Evol. Microbiol.">
        <title>The Global Catalogue of Microorganisms (GCM) 10K type strain sequencing project: providing services to taxonomists for standard genome sequencing and annotation.</title>
        <authorList>
            <consortium name="The Broad Institute Genomics Platform"/>
            <consortium name="The Broad Institute Genome Sequencing Center for Infectious Disease"/>
            <person name="Wu L."/>
            <person name="Ma J."/>
        </authorList>
    </citation>
    <scope>NUCLEOTIDE SEQUENCE [LARGE SCALE GENOMIC DNA]</scope>
    <source>
        <strain evidence="20">CGMCC 1.3240</strain>
    </source>
</reference>
<dbReference type="SUPFAM" id="SSF52540">
    <property type="entry name" value="P-loop containing nucleoside triphosphate hydrolases"/>
    <property type="match status" value="1"/>
</dbReference>
<comment type="catalytic activity">
    <reaction evidence="2">
        <text>adenosylcob(III)inamide phosphate + GTP + H(+) = adenosylcob(III)inamide-GDP + diphosphate</text>
        <dbReference type="Rhea" id="RHEA:22712"/>
        <dbReference type="ChEBI" id="CHEBI:15378"/>
        <dbReference type="ChEBI" id="CHEBI:33019"/>
        <dbReference type="ChEBI" id="CHEBI:37565"/>
        <dbReference type="ChEBI" id="CHEBI:58502"/>
        <dbReference type="ChEBI" id="CHEBI:60487"/>
        <dbReference type="EC" id="2.7.7.62"/>
    </reaction>
</comment>
<evidence type="ECO:0000313" key="19">
    <source>
        <dbReference type="EMBL" id="MFC5648515.1"/>
    </source>
</evidence>
<keyword evidence="15" id="KW-0342">GTP-binding</keyword>
<dbReference type="EMBL" id="JBHSOW010000016">
    <property type="protein sequence ID" value="MFC5648515.1"/>
    <property type="molecule type" value="Genomic_DNA"/>
</dbReference>
<comment type="pathway">
    <text evidence="6">Cofactor biosynthesis; adenosylcobalamin biosynthesis; adenosylcobalamin from cob(II)yrinate a,c-diamide: step 5/7.</text>
</comment>